<evidence type="ECO:0000313" key="2">
    <source>
        <dbReference type="EMBL" id="MBR7825374.1"/>
    </source>
</evidence>
<dbReference type="EMBL" id="JAGSOH010000005">
    <property type="protein sequence ID" value="MBR7825374.1"/>
    <property type="molecule type" value="Genomic_DNA"/>
</dbReference>
<protein>
    <submittedName>
        <fullName evidence="2">Polysaccharide pyruvyl transferase family protein</fullName>
    </submittedName>
</protein>
<dbReference type="PANTHER" id="PTHR36836">
    <property type="entry name" value="COLANIC ACID BIOSYNTHESIS PROTEIN WCAK"/>
    <property type="match status" value="1"/>
</dbReference>
<gene>
    <name evidence="2" type="ORF">KDK95_03570</name>
</gene>
<dbReference type="GO" id="GO:0016740">
    <property type="term" value="F:transferase activity"/>
    <property type="evidence" value="ECO:0007669"/>
    <property type="project" value="UniProtKB-KW"/>
</dbReference>
<name>A0A941IFS8_9ACTN</name>
<dbReference type="Proteomes" id="UP000676325">
    <property type="component" value="Unassembled WGS sequence"/>
</dbReference>
<dbReference type="Pfam" id="PF04230">
    <property type="entry name" value="PS_pyruv_trans"/>
    <property type="match status" value="1"/>
</dbReference>
<evidence type="ECO:0000313" key="3">
    <source>
        <dbReference type="Proteomes" id="UP000676325"/>
    </source>
</evidence>
<keyword evidence="3" id="KW-1185">Reference proteome</keyword>
<comment type="caution">
    <text evidence="2">The sequence shown here is derived from an EMBL/GenBank/DDBJ whole genome shotgun (WGS) entry which is preliminary data.</text>
</comment>
<dbReference type="AlphaFoldDB" id="A0A941IFS8"/>
<dbReference type="PANTHER" id="PTHR36836:SF1">
    <property type="entry name" value="COLANIC ACID BIOSYNTHESIS PROTEIN WCAK"/>
    <property type="match status" value="1"/>
</dbReference>
<feature type="domain" description="Polysaccharide pyruvyl transferase" evidence="1">
    <location>
        <begin position="13"/>
        <end position="351"/>
    </location>
</feature>
<organism evidence="2 3">
    <name type="scientific">Actinospica acidithermotolerans</name>
    <dbReference type="NCBI Taxonomy" id="2828514"/>
    <lineage>
        <taxon>Bacteria</taxon>
        <taxon>Bacillati</taxon>
        <taxon>Actinomycetota</taxon>
        <taxon>Actinomycetes</taxon>
        <taxon>Catenulisporales</taxon>
        <taxon>Actinospicaceae</taxon>
        <taxon>Actinospica</taxon>
    </lineage>
</organism>
<proteinExistence type="predicted"/>
<dbReference type="InterPro" id="IPR007345">
    <property type="entry name" value="Polysacch_pyruvyl_Trfase"/>
</dbReference>
<sequence>MRVVIVNAFERGNRGDAALLSAMIEQTRQAYPDAETAICGFEDPAKAPEFDGVPNLGSIRRYAGEESVNPVRRHSRKLVAILLVAALSAGLGRLLVRAAGTLLPKEVAAEFTAIAEADVVISLGGGYLRGGADLPSDVSVAFLLLPLWIAGRFRVPVVSAPQSYGPFPTRFQRFAVRRVLSRNTVVSAREDISRQLLAEQGIPDRIVRRDVDSAFAFTCRSDRDWRAEFGIPAADKVLLVTARQYLPPDGQAAYEKAMAAAIAHALREDGVHVVLAPQVTCAYHEDDDRIVQRRIAALTPHPRLRSVEDDTISHHDVMALYSAADYMLGTRFHSVIFSLLAHVPCIAVSYERKGRGIMRDLDLEHWVIDMADATGERLIALYDELRADGGYPALLASVIPAYRERAGEFVDVLRAVGSGQRPELQPQAAIADLSDANAGR</sequence>
<dbReference type="SUPFAM" id="SSF53756">
    <property type="entry name" value="UDP-Glycosyltransferase/glycogen phosphorylase"/>
    <property type="match status" value="1"/>
</dbReference>
<evidence type="ECO:0000259" key="1">
    <source>
        <dbReference type="Pfam" id="PF04230"/>
    </source>
</evidence>
<keyword evidence="2" id="KW-0808">Transferase</keyword>
<accession>A0A941IFS8</accession>
<dbReference type="RefSeq" id="WP_212516527.1">
    <property type="nucleotide sequence ID" value="NZ_JAGSOH010000005.1"/>
</dbReference>
<reference evidence="2" key="1">
    <citation type="submission" date="2021-04" db="EMBL/GenBank/DDBJ databases">
        <title>Genome based classification of Actinospica acidithermotolerans sp. nov., an actinobacterium isolated from an Indonesian hot spring.</title>
        <authorList>
            <person name="Kusuma A.B."/>
            <person name="Putra K.E."/>
            <person name="Nafisah S."/>
            <person name="Loh J."/>
            <person name="Nouioui I."/>
            <person name="Goodfellow M."/>
        </authorList>
    </citation>
    <scope>NUCLEOTIDE SEQUENCE</scope>
    <source>
        <strain evidence="2">MGRD01-02</strain>
    </source>
</reference>